<dbReference type="Proteomes" id="UP001234178">
    <property type="component" value="Unassembled WGS sequence"/>
</dbReference>
<feature type="chain" id="PRO_5045318197" evidence="1">
    <location>
        <begin position="20"/>
        <end position="438"/>
    </location>
</feature>
<organism evidence="2 3">
    <name type="scientific">Daphnia magna</name>
    <dbReference type="NCBI Taxonomy" id="35525"/>
    <lineage>
        <taxon>Eukaryota</taxon>
        <taxon>Metazoa</taxon>
        <taxon>Ecdysozoa</taxon>
        <taxon>Arthropoda</taxon>
        <taxon>Crustacea</taxon>
        <taxon>Branchiopoda</taxon>
        <taxon>Diplostraca</taxon>
        <taxon>Cladocera</taxon>
        <taxon>Anomopoda</taxon>
        <taxon>Daphniidae</taxon>
        <taxon>Daphnia</taxon>
    </lineage>
</organism>
<evidence type="ECO:0000256" key="1">
    <source>
        <dbReference type="SAM" id="SignalP"/>
    </source>
</evidence>
<name>A0ABR0AT72_9CRUS</name>
<evidence type="ECO:0000313" key="3">
    <source>
        <dbReference type="Proteomes" id="UP001234178"/>
    </source>
</evidence>
<gene>
    <name evidence="2" type="ORF">OUZ56_017535</name>
</gene>
<protein>
    <submittedName>
        <fullName evidence="2">Uncharacterized protein</fullName>
    </submittedName>
</protein>
<comment type="caution">
    <text evidence="2">The sequence shown here is derived from an EMBL/GenBank/DDBJ whole genome shotgun (WGS) entry which is preliminary data.</text>
</comment>
<dbReference type="PANTHER" id="PTHR33194:SF4">
    <property type="entry name" value="CCHC-TYPE DOMAIN-CONTAINING PROTEIN"/>
    <property type="match status" value="1"/>
</dbReference>
<feature type="signal peptide" evidence="1">
    <location>
        <begin position="1"/>
        <end position="19"/>
    </location>
</feature>
<keyword evidence="3" id="KW-1185">Reference proteome</keyword>
<keyword evidence="1" id="KW-0732">Signal</keyword>
<dbReference type="PANTHER" id="PTHR33194">
    <property type="entry name" value="ZINC KNUCKLE DOMAINCONTAINING PROTEIN"/>
    <property type="match status" value="1"/>
</dbReference>
<proteinExistence type="predicted"/>
<dbReference type="EMBL" id="JAOYFB010000038">
    <property type="protein sequence ID" value="KAK4028255.1"/>
    <property type="molecule type" value="Genomic_DNA"/>
</dbReference>
<reference evidence="2 3" key="1">
    <citation type="journal article" date="2023" name="Nucleic Acids Res.">
        <title>The hologenome of Daphnia magna reveals possible DNA methylation and microbiome-mediated evolution of the host genome.</title>
        <authorList>
            <person name="Chaturvedi A."/>
            <person name="Li X."/>
            <person name="Dhandapani V."/>
            <person name="Marshall H."/>
            <person name="Kissane S."/>
            <person name="Cuenca-Cambronero M."/>
            <person name="Asole G."/>
            <person name="Calvet F."/>
            <person name="Ruiz-Romero M."/>
            <person name="Marangio P."/>
            <person name="Guigo R."/>
            <person name="Rago D."/>
            <person name="Mirbahai L."/>
            <person name="Eastwood N."/>
            <person name="Colbourne J.K."/>
            <person name="Zhou J."/>
            <person name="Mallon E."/>
            <person name="Orsini L."/>
        </authorList>
    </citation>
    <scope>NUCLEOTIDE SEQUENCE [LARGE SCALE GENOMIC DNA]</scope>
    <source>
        <strain evidence="2">LRV0_1</strain>
    </source>
</reference>
<accession>A0ABR0AT72</accession>
<evidence type="ECO:0000313" key="2">
    <source>
        <dbReference type="EMBL" id="KAK4028255.1"/>
    </source>
</evidence>
<sequence>MKQQTSTVIFMVVFSLCSARSQLKETGDESFAPLTKTSREENSPVSRLNIVEDAKGRQSLPMLPRPSQLCAVLSNCNPKDICYCNEFCYRPNGFPSTVFAVDELPRTSSYGLTRSFGTCCCNVYVFRRYHTCPCANELSDFCNGLSCTSSDANFCAIVSSLFNEFRTSCNYYSSVSYQCLFNLLMKHPFWSVGRGGNSGSESEADSSQPTHPVLSVIGQRLFCPPRHQQQFQGTAMAAVRKFTSPPIFLGNPIEDARQWLECYETISSPNGWGDADKRKNFSVYLDDTERNWFLCARLPNDLQDTAAQAAAGENLTTPAVPGLQASLTSDTREWKDTTVELQKPHEQLPNLSLVYPDHKADFMKTMRELIEDICEKLISKERNEQLKIKGPFKPTHITQGIPSDVQQMSGSDVEYIFLMSSGKPDIRFGCPMDRRRTF</sequence>